<reference evidence="2 3" key="1">
    <citation type="submission" date="2021-01" db="EMBL/GenBank/DDBJ databases">
        <title>Whole genome shotgun sequence of Actinoplanes deccanensis NBRC 13994.</title>
        <authorList>
            <person name="Komaki H."/>
            <person name="Tamura T."/>
        </authorList>
    </citation>
    <scope>NUCLEOTIDE SEQUENCE [LARGE SCALE GENOMIC DNA]</scope>
    <source>
        <strain evidence="2 3">NBRC 13994</strain>
    </source>
</reference>
<dbReference type="EMBL" id="BOMI01000115">
    <property type="protein sequence ID" value="GID77163.1"/>
    <property type="molecule type" value="Genomic_DNA"/>
</dbReference>
<accession>A0ABQ3YB07</accession>
<feature type="region of interest" description="Disordered" evidence="1">
    <location>
        <begin position="111"/>
        <end position="152"/>
    </location>
</feature>
<gene>
    <name evidence="2" type="ORF">Ade02nite_58040</name>
</gene>
<evidence type="ECO:0000313" key="2">
    <source>
        <dbReference type="EMBL" id="GID77163.1"/>
    </source>
</evidence>
<sequence>MPYVAARDGRRQRGPQDRAPSVPERLDDLRGHSVGVLELPHHMAAGHKSRRIFDLENPAQQRLAYQTVLCQAADCCEINDLLHPGLLRRLWRHLHIPDRVRQAWEARYPDLSTPSPQAGAPTKIESAELIAPRTDDGFRRAGRRPSASVPADRMTAAQMIAARTASSR</sequence>
<feature type="region of interest" description="Disordered" evidence="1">
    <location>
        <begin position="1"/>
        <end position="26"/>
    </location>
</feature>
<protein>
    <recommendedName>
        <fullName evidence="4">Transposase</fullName>
    </recommendedName>
</protein>
<comment type="caution">
    <text evidence="2">The sequence shown here is derived from an EMBL/GenBank/DDBJ whole genome shotgun (WGS) entry which is preliminary data.</text>
</comment>
<dbReference type="RefSeq" id="WP_203770850.1">
    <property type="nucleotide sequence ID" value="NZ_BAAABO010000002.1"/>
</dbReference>
<feature type="compositionally biased region" description="Basic and acidic residues" evidence="1">
    <location>
        <begin position="7"/>
        <end position="16"/>
    </location>
</feature>
<dbReference type="Proteomes" id="UP000609879">
    <property type="component" value="Unassembled WGS sequence"/>
</dbReference>
<proteinExistence type="predicted"/>
<name>A0ABQ3YB07_9ACTN</name>
<organism evidence="2 3">
    <name type="scientific">Paractinoplanes deccanensis</name>
    <dbReference type="NCBI Taxonomy" id="113561"/>
    <lineage>
        <taxon>Bacteria</taxon>
        <taxon>Bacillati</taxon>
        <taxon>Actinomycetota</taxon>
        <taxon>Actinomycetes</taxon>
        <taxon>Micromonosporales</taxon>
        <taxon>Micromonosporaceae</taxon>
        <taxon>Paractinoplanes</taxon>
    </lineage>
</organism>
<keyword evidence="3" id="KW-1185">Reference proteome</keyword>
<evidence type="ECO:0008006" key="4">
    <source>
        <dbReference type="Google" id="ProtNLM"/>
    </source>
</evidence>
<evidence type="ECO:0000313" key="3">
    <source>
        <dbReference type="Proteomes" id="UP000609879"/>
    </source>
</evidence>
<evidence type="ECO:0000256" key="1">
    <source>
        <dbReference type="SAM" id="MobiDB-lite"/>
    </source>
</evidence>